<evidence type="ECO:0000256" key="4">
    <source>
        <dbReference type="SAM" id="Phobius"/>
    </source>
</evidence>
<proteinExistence type="predicted"/>
<protein>
    <submittedName>
        <fullName evidence="6">Helix-turn-helix domain-containing protein</fullName>
    </submittedName>
</protein>
<dbReference type="SUPFAM" id="SSF46689">
    <property type="entry name" value="Homeodomain-like"/>
    <property type="match status" value="1"/>
</dbReference>
<keyword evidence="4" id="KW-1133">Transmembrane helix</keyword>
<evidence type="ECO:0000313" key="7">
    <source>
        <dbReference type="Proteomes" id="UP000886858"/>
    </source>
</evidence>
<name>A0A9D2I2V8_9FIRM</name>
<dbReference type="Gene3D" id="1.10.10.60">
    <property type="entry name" value="Homeodomain-like"/>
    <property type="match status" value="1"/>
</dbReference>
<dbReference type="InterPro" id="IPR009057">
    <property type="entry name" value="Homeodomain-like_sf"/>
</dbReference>
<comment type="caution">
    <text evidence="6">The sequence shown here is derived from an EMBL/GenBank/DDBJ whole genome shotgun (WGS) entry which is preliminary data.</text>
</comment>
<keyword evidence="4" id="KW-0472">Membrane</keyword>
<sequence>MMKLSYTTAIKIHHLRSIANYLLIFAVLSNLLYVPCYFYMRQINRTNIIAHYQENLNSGMQILDASIESAFAFGILLSEDDAYKKIYYSNPDIDRNVLNDLRKVIRTYTTLPYSFVSNFGLIQNGSLLFNKSHVFFSREYLTSDYYFRCDDEDYFNKFTNAYCFLPAEHFTLAPMESYDAVTLGYRCSASKEIYFFVLYPVQELLSLFVSDEVVDTGNIAVYYGDTLLFSSENLPEGRFERLTVSSSASPELRVELQLSERFIDADLTGFKHLVQIFLIIILLTMCLWVALFSWRLAIPFNKISKTMHEAGNFPMESSAGNSIDIMVESIRKMGIKLSDYDKIIESQKESNRMHLLEKALYRGLYDEASRRSFAEAFPDFPARWQLVLIQYTANDTVVETDSIQLLLTQYFQQSFADIILLSYSQDSLLAFFPVKEGVLLSDELEGRRNEIQEQYPISISFVTSRMYDSYNSLPDALQELEYSSFAQPQLSSADLQANLPISIQQIQTIYLALSNGDEQMAVSALRSSFSGPPDGVMAKYTHQMIAYTLTRIKIENNILDVPIPTFNKENAVHLFEVEFPRCFAQITARLNEQHDSQMRSLDKSIFAFINDNIGNQQLCISMVTDQFHISAPTLQKRIHACVGKTFSAYVEELRMKRAHQMLHESDLPIQEIARAVGYTNANSFYKAYKRHYGEAPRSTRQNAVTWED</sequence>
<dbReference type="Proteomes" id="UP000886858">
    <property type="component" value="Unassembled WGS sequence"/>
</dbReference>
<dbReference type="InterPro" id="IPR018062">
    <property type="entry name" value="HTH_AraC-typ_CS"/>
</dbReference>
<dbReference type="InterPro" id="IPR018060">
    <property type="entry name" value="HTH_AraC"/>
</dbReference>
<feature type="domain" description="HTH araC/xylS-type" evidence="5">
    <location>
        <begin position="603"/>
        <end position="702"/>
    </location>
</feature>
<keyword evidence="3" id="KW-0804">Transcription</keyword>
<keyword evidence="1" id="KW-0805">Transcription regulation</keyword>
<dbReference type="PROSITE" id="PS01124">
    <property type="entry name" value="HTH_ARAC_FAMILY_2"/>
    <property type="match status" value="1"/>
</dbReference>
<dbReference type="AlphaFoldDB" id="A0A9D2I2V8"/>
<evidence type="ECO:0000259" key="5">
    <source>
        <dbReference type="PROSITE" id="PS01124"/>
    </source>
</evidence>
<keyword evidence="2" id="KW-0238">DNA-binding</keyword>
<keyword evidence="4" id="KW-0812">Transmembrane</keyword>
<reference evidence="6" key="1">
    <citation type="journal article" date="2021" name="PeerJ">
        <title>Extensive microbial diversity within the chicken gut microbiome revealed by metagenomics and culture.</title>
        <authorList>
            <person name="Gilroy R."/>
            <person name="Ravi A."/>
            <person name="Getino M."/>
            <person name="Pursley I."/>
            <person name="Horton D.L."/>
            <person name="Alikhan N.F."/>
            <person name="Baker D."/>
            <person name="Gharbi K."/>
            <person name="Hall N."/>
            <person name="Watson M."/>
            <person name="Adriaenssens E.M."/>
            <person name="Foster-Nyarko E."/>
            <person name="Jarju S."/>
            <person name="Secka A."/>
            <person name="Antonio M."/>
            <person name="Oren A."/>
            <person name="Chaudhuri R.R."/>
            <person name="La Ragione R."/>
            <person name="Hildebrand F."/>
            <person name="Pallen M.J."/>
        </authorList>
    </citation>
    <scope>NUCLEOTIDE SEQUENCE</scope>
    <source>
        <strain evidence="6">CHK179-7159</strain>
    </source>
</reference>
<dbReference type="PROSITE" id="PS00041">
    <property type="entry name" value="HTH_ARAC_FAMILY_1"/>
    <property type="match status" value="1"/>
</dbReference>
<evidence type="ECO:0000313" key="6">
    <source>
        <dbReference type="EMBL" id="HJA91751.1"/>
    </source>
</evidence>
<evidence type="ECO:0000256" key="2">
    <source>
        <dbReference type="ARBA" id="ARBA00023125"/>
    </source>
</evidence>
<organism evidence="6 7">
    <name type="scientific">Candidatus Eisenbergiella merdipullorum</name>
    <dbReference type="NCBI Taxonomy" id="2838553"/>
    <lineage>
        <taxon>Bacteria</taxon>
        <taxon>Bacillati</taxon>
        <taxon>Bacillota</taxon>
        <taxon>Clostridia</taxon>
        <taxon>Lachnospirales</taxon>
        <taxon>Lachnospiraceae</taxon>
        <taxon>Eisenbergiella</taxon>
    </lineage>
</organism>
<dbReference type="SMART" id="SM00342">
    <property type="entry name" value="HTH_ARAC"/>
    <property type="match status" value="1"/>
</dbReference>
<accession>A0A9D2I2V8</accession>
<evidence type="ECO:0000256" key="1">
    <source>
        <dbReference type="ARBA" id="ARBA00023015"/>
    </source>
</evidence>
<feature type="transmembrane region" description="Helical" evidence="4">
    <location>
        <begin position="21"/>
        <end position="40"/>
    </location>
</feature>
<dbReference type="GO" id="GO:0003700">
    <property type="term" value="F:DNA-binding transcription factor activity"/>
    <property type="evidence" value="ECO:0007669"/>
    <property type="project" value="InterPro"/>
</dbReference>
<dbReference type="EMBL" id="DWYY01000014">
    <property type="protein sequence ID" value="HJA91751.1"/>
    <property type="molecule type" value="Genomic_DNA"/>
</dbReference>
<dbReference type="GO" id="GO:0043565">
    <property type="term" value="F:sequence-specific DNA binding"/>
    <property type="evidence" value="ECO:0007669"/>
    <property type="project" value="InterPro"/>
</dbReference>
<reference evidence="6" key="2">
    <citation type="submission" date="2021-04" db="EMBL/GenBank/DDBJ databases">
        <authorList>
            <person name="Gilroy R."/>
        </authorList>
    </citation>
    <scope>NUCLEOTIDE SEQUENCE</scope>
    <source>
        <strain evidence="6">CHK179-7159</strain>
    </source>
</reference>
<gene>
    <name evidence="6" type="ORF">H9717_01295</name>
</gene>
<dbReference type="PANTHER" id="PTHR43280:SF2">
    <property type="entry name" value="HTH-TYPE TRANSCRIPTIONAL REGULATOR EXSA"/>
    <property type="match status" value="1"/>
</dbReference>
<evidence type="ECO:0000256" key="3">
    <source>
        <dbReference type="ARBA" id="ARBA00023163"/>
    </source>
</evidence>
<feature type="transmembrane region" description="Helical" evidence="4">
    <location>
        <begin position="276"/>
        <end position="298"/>
    </location>
</feature>
<dbReference type="Pfam" id="PF12833">
    <property type="entry name" value="HTH_18"/>
    <property type="match status" value="1"/>
</dbReference>
<dbReference type="PANTHER" id="PTHR43280">
    <property type="entry name" value="ARAC-FAMILY TRANSCRIPTIONAL REGULATOR"/>
    <property type="match status" value="1"/>
</dbReference>